<dbReference type="RefSeq" id="WP_345419718.1">
    <property type="nucleotide sequence ID" value="NZ_AP031496.1"/>
</dbReference>
<dbReference type="GO" id="GO:0005886">
    <property type="term" value="C:plasma membrane"/>
    <property type="evidence" value="ECO:0007669"/>
    <property type="project" value="TreeGrafter"/>
</dbReference>
<keyword evidence="1" id="KW-0175">Coiled coil</keyword>
<sequence>MELREILSLLKHAFKELVHHKVAAVMAAIFAAFLIFFIGINLPQSYVSTALIQADRKSIIQPLLEGRASMTKMNSPTSIVIETLYSPTIMERAARDLGVIDDVSTGAEIELARTRLSNFLTYEVVDEKLLRLSFASPSPEYSHRALTTIIDVFLQNSTAEKQAESAEAYRFISEQVEEYKKQLSEAEERLSRYKIDNMDGTESGSFKRITELRAELEEIEIAIDESSAKAGSLRVQIQREGSLQSARSDQNVLVSQLREAEANLQNLQLSFQDDYPDIISTKSQIFQLKTELADLRARYPDLPADTSEETSLFEDLRANLSEVELLSETLARRKTSLERILARESGRADQAALDEAKLAELTRDYDKTKDIYEEMIQRRENAKLSMNIDQQGQGMTYRIQETPVIPLTSQGPQPIVFIAAAPFIAALLPIGLCFAYVLADPRLRYGALSRSRLPDGIDIVVNIPAYEKETFHIFQSRTNWMLILVTVLALILYGYLASFWLMAE</sequence>
<dbReference type="AlphaFoldDB" id="A0AAV3U0P3"/>
<dbReference type="PANTHER" id="PTHR32309:SF13">
    <property type="entry name" value="FERRIC ENTEROBACTIN TRANSPORT PROTEIN FEPE"/>
    <property type="match status" value="1"/>
</dbReference>
<keyword evidence="2" id="KW-1133">Transmembrane helix</keyword>
<dbReference type="PANTHER" id="PTHR32309">
    <property type="entry name" value="TYROSINE-PROTEIN KINASE"/>
    <property type="match status" value="1"/>
</dbReference>
<gene>
    <name evidence="3" type="ORF">GCM10025791_15720</name>
</gene>
<protein>
    <recommendedName>
        <fullName evidence="5">Polysaccharide chain length determinant N-terminal domain-containing protein</fullName>
    </recommendedName>
</protein>
<keyword evidence="4" id="KW-1185">Reference proteome</keyword>
<dbReference type="GO" id="GO:0004713">
    <property type="term" value="F:protein tyrosine kinase activity"/>
    <property type="evidence" value="ECO:0007669"/>
    <property type="project" value="TreeGrafter"/>
</dbReference>
<feature type="transmembrane region" description="Helical" evidence="2">
    <location>
        <begin position="480"/>
        <end position="503"/>
    </location>
</feature>
<feature type="coiled-coil region" evidence="1">
    <location>
        <begin position="169"/>
        <end position="270"/>
    </location>
</feature>
<keyword evidence="2" id="KW-0812">Transmembrane</keyword>
<feature type="transmembrane region" description="Helical" evidence="2">
    <location>
        <begin position="21"/>
        <end position="42"/>
    </location>
</feature>
<evidence type="ECO:0000256" key="2">
    <source>
        <dbReference type="SAM" id="Phobius"/>
    </source>
</evidence>
<organism evidence="3 4">
    <name type="scientific">Halioxenophilus aromaticivorans</name>
    <dbReference type="NCBI Taxonomy" id="1306992"/>
    <lineage>
        <taxon>Bacteria</taxon>
        <taxon>Pseudomonadati</taxon>
        <taxon>Pseudomonadota</taxon>
        <taxon>Gammaproteobacteria</taxon>
        <taxon>Alteromonadales</taxon>
        <taxon>Alteromonadaceae</taxon>
        <taxon>Halioxenophilus</taxon>
    </lineage>
</organism>
<dbReference type="InterPro" id="IPR050445">
    <property type="entry name" value="Bact_polysacc_biosynth/exp"/>
</dbReference>
<evidence type="ECO:0000313" key="3">
    <source>
        <dbReference type="EMBL" id="GAA4938528.1"/>
    </source>
</evidence>
<evidence type="ECO:0000256" key="1">
    <source>
        <dbReference type="SAM" id="Coils"/>
    </source>
</evidence>
<reference evidence="4" key="1">
    <citation type="journal article" date="2019" name="Int. J. Syst. Evol. Microbiol.">
        <title>The Global Catalogue of Microorganisms (GCM) 10K type strain sequencing project: providing services to taxonomists for standard genome sequencing and annotation.</title>
        <authorList>
            <consortium name="The Broad Institute Genomics Platform"/>
            <consortium name="The Broad Institute Genome Sequencing Center for Infectious Disease"/>
            <person name="Wu L."/>
            <person name="Ma J."/>
        </authorList>
    </citation>
    <scope>NUCLEOTIDE SEQUENCE [LARGE SCALE GENOMIC DNA]</scope>
    <source>
        <strain evidence="4">JCM 19134</strain>
    </source>
</reference>
<accession>A0AAV3U0P3</accession>
<comment type="caution">
    <text evidence="3">The sequence shown here is derived from an EMBL/GenBank/DDBJ whole genome shotgun (WGS) entry which is preliminary data.</text>
</comment>
<keyword evidence="2" id="KW-0472">Membrane</keyword>
<dbReference type="Proteomes" id="UP001409585">
    <property type="component" value="Unassembled WGS sequence"/>
</dbReference>
<evidence type="ECO:0008006" key="5">
    <source>
        <dbReference type="Google" id="ProtNLM"/>
    </source>
</evidence>
<feature type="transmembrane region" description="Helical" evidence="2">
    <location>
        <begin position="415"/>
        <end position="439"/>
    </location>
</feature>
<proteinExistence type="predicted"/>
<name>A0AAV3U0P3_9ALTE</name>
<dbReference type="EMBL" id="BAABLX010000009">
    <property type="protein sequence ID" value="GAA4938528.1"/>
    <property type="molecule type" value="Genomic_DNA"/>
</dbReference>
<evidence type="ECO:0000313" key="4">
    <source>
        <dbReference type="Proteomes" id="UP001409585"/>
    </source>
</evidence>